<name>A0AAD7TFJ3_9APHY</name>
<dbReference type="InterPro" id="IPR032675">
    <property type="entry name" value="LRR_dom_sf"/>
</dbReference>
<evidence type="ECO:0000313" key="2">
    <source>
        <dbReference type="Proteomes" id="UP001215151"/>
    </source>
</evidence>
<dbReference type="SUPFAM" id="SSF52047">
    <property type="entry name" value="RNI-like"/>
    <property type="match status" value="1"/>
</dbReference>
<protein>
    <recommendedName>
        <fullName evidence="3">F-box domain-containing protein</fullName>
    </recommendedName>
</protein>
<keyword evidence="2" id="KW-1185">Reference proteome</keyword>
<gene>
    <name evidence="1" type="ORF">ONZ51_g12999</name>
</gene>
<organism evidence="1 2">
    <name type="scientific">Trametes cubensis</name>
    <dbReference type="NCBI Taxonomy" id="1111947"/>
    <lineage>
        <taxon>Eukaryota</taxon>
        <taxon>Fungi</taxon>
        <taxon>Dikarya</taxon>
        <taxon>Basidiomycota</taxon>
        <taxon>Agaricomycotina</taxon>
        <taxon>Agaricomycetes</taxon>
        <taxon>Polyporales</taxon>
        <taxon>Polyporaceae</taxon>
        <taxon>Trametes</taxon>
    </lineage>
</organism>
<sequence length="344" mass="38329">MQFLYRPPAPLQEDLLHLIFEHAPCPETLAYAALVCRAWVVPAQAALYKDIQYSPLAPCRKDALLARTLRSRPHLLRFVRRLSLVTLWTHSPTPELCDWIALIPMHHLRDFLWTWERGHLLPSFLSLPAVQTTRNIDLRGRLYTLSVVHSVLDLPHLESLSLELSGDEQGTLACSSTKLRHLGVVAHGGHSPPLDKLLAVVGHCIKSLRIVSTFGDDLEGDSALVSCILTHCVGLKSLDIAATSTPKPPFSAIEALIRQFVSLEHLRCSTGAVPDIFGAMPRNLQSLRLPLAPSQEEPLLAYLEHETASLSLDSLELISGRDVDIDRITKACRARQVKLRRYSE</sequence>
<accession>A0AAD7TFJ3</accession>
<evidence type="ECO:0000313" key="1">
    <source>
        <dbReference type="EMBL" id="KAJ8454484.1"/>
    </source>
</evidence>
<dbReference type="Gene3D" id="3.80.10.10">
    <property type="entry name" value="Ribonuclease Inhibitor"/>
    <property type="match status" value="1"/>
</dbReference>
<dbReference type="EMBL" id="JAPEVG010000957">
    <property type="protein sequence ID" value="KAJ8454484.1"/>
    <property type="molecule type" value="Genomic_DNA"/>
</dbReference>
<evidence type="ECO:0008006" key="3">
    <source>
        <dbReference type="Google" id="ProtNLM"/>
    </source>
</evidence>
<comment type="caution">
    <text evidence="1">The sequence shown here is derived from an EMBL/GenBank/DDBJ whole genome shotgun (WGS) entry which is preliminary data.</text>
</comment>
<dbReference type="Proteomes" id="UP001215151">
    <property type="component" value="Unassembled WGS sequence"/>
</dbReference>
<reference evidence="1" key="1">
    <citation type="submission" date="2022-11" db="EMBL/GenBank/DDBJ databases">
        <title>Genome Sequence of Cubamyces cubensis.</title>
        <authorList>
            <person name="Buettner E."/>
        </authorList>
    </citation>
    <scope>NUCLEOTIDE SEQUENCE</scope>
    <source>
        <strain evidence="1">MPL-01</strain>
    </source>
</reference>
<dbReference type="AlphaFoldDB" id="A0AAD7TFJ3"/>
<proteinExistence type="predicted"/>